<dbReference type="EMBL" id="JAHLFT010000007">
    <property type="protein sequence ID" value="MBU3827625.1"/>
    <property type="molecule type" value="Genomic_DNA"/>
</dbReference>
<feature type="domain" description="S-layer protein C-terminal" evidence="6">
    <location>
        <begin position="341"/>
        <end position="399"/>
    </location>
</feature>
<organism evidence="7 8">
    <name type="scientific">Candidatus Lactobacillus pullistercoris</name>
    <dbReference type="NCBI Taxonomy" id="2838636"/>
    <lineage>
        <taxon>Bacteria</taxon>
        <taxon>Bacillati</taxon>
        <taxon>Bacillota</taxon>
        <taxon>Bacilli</taxon>
        <taxon>Lactobacillales</taxon>
        <taxon>Lactobacillaceae</taxon>
        <taxon>Lactobacillus</taxon>
    </lineage>
</organism>
<dbReference type="PANTHER" id="PTHR34135:SF2">
    <property type="entry name" value="LYSOZYME"/>
    <property type="match status" value="1"/>
</dbReference>
<evidence type="ECO:0000256" key="2">
    <source>
        <dbReference type="ARBA" id="ARBA00022801"/>
    </source>
</evidence>
<comment type="similarity">
    <text evidence="1">Belongs to the glycosyl hydrolase 25 family.</text>
</comment>
<evidence type="ECO:0000256" key="4">
    <source>
        <dbReference type="SAM" id="MobiDB-lite"/>
    </source>
</evidence>
<feature type="chain" id="PRO_5038615889" evidence="5">
    <location>
        <begin position="26"/>
        <end position="404"/>
    </location>
</feature>
<evidence type="ECO:0000313" key="8">
    <source>
        <dbReference type="Proteomes" id="UP000823844"/>
    </source>
</evidence>
<feature type="region of interest" description="Disordered" evidence="4">
    <location>
        <begin position="257"/>
        <end position="285"/>
    </location>
</feature>
<sequence length="404" mass="43619">MFKRNKKILGILACASALSGGSFLAAQTHTAKIQEVKAARNNVSPRSYGVDVASYQSTNLSSMAKAGGQFAIVKVSEGTGYRNPKAASQIKSAIANNMMPMAYHFATFGSNSSQAVAEANYAVSSAKALGLPKGSYIACDWETDQGNNVNGGKNPSANAIIAFMQKVKDSGFQPLLYSGAYLLNSNINTAKVNSVFPNSLWVASYATMGRIDTPNFNYFPSMNGVAIWQFTDNWRGLNVDGNISLLPLSMNSASNASSNASSQAATTNINQQASKPASSQPSEVKTTKVVMHRAAVYDKNGNRVGKTIYPTYKKITVLGGLVRIGNRNYYKIGDNQYLVARNIDGSPKYVKHNAFVYTGKGKRIYVPTIKRGSTITAYGSRVKLHGRYYYRIGVGKYVKSGNIR</sequence>
<dbReference type="AlphaFoldDB" id="A0A9E2KQD3"/>
<evidence type="ECO:0000256" key="3">
    <source>
        <dbReference type="ARBA" id="ARBA00023295"/>
    </source>
</evidence>
<dbReference type="InterPro" id="IPR024968">
    <property type="entry name" value="SlpA_C_lactobacillus"/>
</dbReference>
<dbReference type="GO" id="GO:0009253">
    <property type="term" value="P:peptidoglycan catabolic process"/>
    <property type="evidence" value="ECO:0007669"/>
    <property type="project" value="InterPro"/>
</dbReference>
<dbReference type="SMART" id="SM00641">
    <property type="entry name" value="Glyco_25"/>
    <property type="match status" value="2"/>
</dbReference>
<dbReference type="Pfam" id="PF03217">
    <property type="entry name" value="SlpA"/>
    <property type="match status" value="2"/>
</dbReference>
<keyword evidence="2" id="KW-0378">Hydrolase</keyword>
<dbReference type="InterPro" id="IPR017853">
    <property type="entry name" value="GH"/>
</dbReference>
<dbReference type="PANTHER" id="PTHR34135">
    <property type="entry name" value="LYSOZYME"/>
    <property type="match status" value="1"/>
</dbReference>
<dbReference type="Pfam" id="PF01183">
    <property type="entry name" value="Glyco_hydro_25"/>
    <property type="match status" value="1"/>
</dbReference>
<dbReference type="GO" id="GO:0016052">
    <property type="term" value="P:carbohydrate catabolic process"/>
    <property type="evidence" value="ECO:0007669"/>
    <property type="project" value="TreeGrafter"/>
</dbReference>
<evidence type="ECO:0000313" key="7">
    <source>
        <dbReference type="EMBL" id="MBU3827625.1"/>
    </source>
</evidence>
<comment type="caution">
    <text evidence="7">The sequence shown here is derived from an EMBL/GenBank/DDBJ whole genome shotgun (WGS) entry which is preliminary data.</text>
</comment>
<feature type="signal peptide" evidence="5">
    <location>
        <begin position="1"/>
        <end position="25"/>
    </location>
</feature>
<feature type="compositionally biased region" description="Low complexity" evidence="4">
    <location>
        <begin position="257"/>
        <end position="282"/>
    </location>
</feature>
<protein>
    <submittedName>
        <fullName evidence="7">SLAP domain-containing protein</fullName>
    </submittedName>
</protein>
<evidence type="ECO:0000256" key="1">
    <source>
        <dbReference type="ARBA" id="ARBA00010646"/>
    </source>
</evidence>
<dbReference type="InterPro" id="IPR018077">
    <property type="entry name" value="Glyco_hydro_fam25_subgr"/>
</dbReference>
<evidence type="ECO:0000256" key="5">
    <source>
        <dbReference type="SAM" id="SignalP"/>
    </source>
</evidence>
<keyword evidence="3" id="KW-0326">Glycosidase</keyword>
<dbReference type="GO" id="GO:0003796">
    <property type="term" value="F:lysozyme activity"/>
    <property type="evidence" value="ECO:0007669"/>
    <property type="project" value="InterPro"/>
</dbReference>
<keyword evidence="5" id="KW-0732">Signal</keyword>
<dbReference type="GO" id="GO:0016998">
    <property type="term" value="P:cell wall macromolecule catabolic process"/>
    <property type="evidence" value="ECO:0007669"/>
    <property type="project" value="InterPro"/>
</dbReference>
<feature type="domain" description="S-layer protein C-terminal" evidence="6">
    <location>
        <begin position="285"/>
        <end position="339"/>
    </location>
</feature>
<evidence type="ECO:0000259" key="6">
    <source>
        <dbReference type="Pfam" id="PF03217"/>
    </source>
</evidence>
<proteinExistence type="inferred from homology"/>
<name>A0A9E2KQD3_9LACO</name>
<dbReference type="SUPFAM" id="SSF51445">
    <property type="entry name" value="(Trans)glycosidases"/>
    <property type="match status" value="1"/>
</dbReference>
<dbReference type="CDD" id="cd06415">
    <property type="entry name" value="GH25_Cpl1-like"/>
    <property type="match status" value="1"/>
</dbReference>
<dbReference type="PROSITE" id="PS51904">
    <property type="entry name" value="GLYCOSYL_HYDROL_F25_2"/>
    <property type="match status" value="1"/>
</dbReference>
<accession>A0A9E2KQD3</accession>
<reference evidence="7" key="2">
    <citation type="submission" date="2021-04" db="EMBL/GenBank/DDBJ databases">
        <authorList>
            <person name="Gilroy R."/>
        </authorList>
    </citation>
    <scope>NUCLEOTIDE SEQUENCE</scope>
    <source>
        <strain evidence="7">F6-686</strain>
    </source>
</reference>
<gene>
    <name evidence="7" type="ORF">H9806_00325</name>
</gene>
<reference evidence="7" key="1">
    <citation type="journal article" date="2021" name="PeerJ">
        <title>Extensive microbial diversity within the chicken gut microbiome revealed by metagenomics and culture.</title>
        <authorList>
            <person name="Gilroy R."/>
            <person name="Ravi A."/>
            <person name="Getino M."/>
            <person name="Pursley I."/>
            <person name="Horton D.L."/>
            <person name="Alikhan N.F."/>
            <person name="Baker D."/>
            <person name="Gharbi K."/>
            <person name="Hall N."/>
            <person name="Watson M."/>
            <person name="Adriaenssens E.M."/>
            <person name="Foster-Nyarko E."/>
            <person name="Jarju S."/>
            <person name="Secka A."/>
            <person name="Antonio M."/>
            <person name="Oren A."/>
            <person name="Chaudhuri R.R."/>
            <person name="La Ragione R."/>
            <person name="Hildebrand F."/>
            <person name="Pallen M.J."/>
        </authorList>
    </citation>
    <scope>NUCLEOTIDE SEQUENCE</scope>
    <source>
        <strain evidence="7">F6-686</strain>
    </source>
</reference>
<dbReference type="Gene3D" id="3.20.20.80">
    <property type="entry name" value="Glycosidases"/>
    <property type="match status" value="1"/>
</dbReference>
<dbReference type="Proteomes" id="UP000823844">
    <property type="component" value="Unassembled WGS sequence"/>
</dbReference>
<dbReference type="InterPro" id="IPR002053">
    <property type="entry name" value="Glyco_hydro_25"/>
</dbReference>